<reference evidence="2" key="1">
    <citation type="journal article" date="2023" name="G3 (Bethesda)">
        <title>Whole genome assembly and annotation of the endangered Caribbean coral Acropora cervicornis.</title>
        <authorList>
            <person name="Selwyn J.D."/>
            <person name="Vollmer S.V."/>
        </authorList>
    </citation>
    <scope>NUCLEOTIDE SEQUENCE</scope>
    <source>
        <strain evidence="2">K2</strain>
    </source>
</reference>
<sequence>MFNSGQTEVNIRLHHSLWWNDNSPITIASHAVGKGREKRRANKAAKENSKVVFKNASYLLPIQRNYHPPYPSPLRSSVDERPLHEFSLGTGRETLDVD</sequence>
<gene>
    <name evidence="2" type="ORF">P5673_022863</name>
</gene>
<dbReference type="Proteomes" id="UP001249851">
    <property type="component" value="Unassembled WGS sequence"/>
</dbReference>
<dbReference type="AlphaFoldDB" id="A0AAD9Q668"/>
<comment type="caution">
    <text evidence="2">The sequence shown here is derived from an EMBL/GenBank/DDBJ whole genome shotgun (WGS) entry which is preliminary data.</text>
</comment>
<organism evidence="2 3">
    <name type="scientific">Acropora cervicornis</name>
    <name type="common">Staghorn coral</name>
    <dbReference type="NCBI Taxonomy" id="6130"/>
    <lineage>
        <taxon>Eukaryota</taxon>
        <taxon>Metazoa</taxon>
        <taxon>Cnidaria</taxon>
        <taxon>Anthozoa</taxon>
        <taxon>Hexacorallia</taxon>
        <taxon>Scleractinia</taxon>
        <taxon>Astrocoeniina</taxon>
        <taxon>Acroporidae</taxon>
        <taxon>Acropora</taxon>
    </lineage>
</organism>
<reference evidence="2" key="2">
    <citation type="journal article" date="2023" name="Science">
        <title>Genomic signatures of disease resistance in endangered staghorn corals.</title>
        <authorList>
            <person name="Vollmer S.V."/>
            <person name="Selwyn J.D."/>
            <person name="Despard B.A."/>
            <person name="Roesel C.L."/>
        </authorList>
    </citation>
    <scope>NUCLEOTIDE SEQUENCE</scope>
    <source>
        <strain evidence="2">K2</strain>
    </source>
</reference>
<dbReference type="EMBL" id="JARQWQ010000062">
    <property type="protein sequence ID" value="KAK2555522.1"/>
    <property type="molecule type" value="Genomic_DNA"/>
</dbReference>
<evidence type="ECO:0000313" key="2">
    <source>
        <dbReference type="EMBL" id="KAK2555522.1"/>
    </source>
</evidence>
<name>A0AAD9Q668_ACRCE</name>
<proteinExistence type="predicted"/>
<evidence type="ECO:0000256" key="1">
    <source>
        <dbReference type="SAM" id="MobiDB-lite"/>
    </source>
</evidence>
<evidence type="ECO:0000313" key="3">
    <source>
        <dbReference type="Proteomes" id="UP001249851"/>
    </source>
</evidence>
<keyword evidence="3" id="KW-1185">Reference proteome</keyword>
<feature type="region of interest" description="Disordered" evidence="1">
    <location>
        <begin position="70"/>
        <end position="98"/>
    </location>
</feature>
<accession>A0AAD9Q668</accession>
<protein>
    <submittedName>
        <fullName evidence="2">Uncharacterized protein</fullName>
    </submittedName>
</protein>